<name>A0A2N9JDL9_9ACTN</name>
<accession>A0A2N9JDL9</accession>
<dbReference type="EMBL" id="LT985188">
    <property type="protein sequence ID" value="SPD85496.1"/>
    <property type="molecule type" value="Genomic_DNA"/>
</dbReference>
<sequence length="27" mass="3128">MSGRSSGYRLPKRCRDSWEARFPELAA</sequence>
<keyword evidence="2" id="KW-1185">Reference proteome</keyword>
<dbReference type="AlphaFoldDB" id="A0A2N9JDL9"/>
<evidence type="ECO:0000313" key="1">
    <source>
        <dbReference type="EMBL" id="SPD85496.1"/>
    </source>
</evidence>
<proteinExistence type="predicted"/>
<protein>
    <submittedName>
        <fullName evidence="1">Uncharacterized protein</fullName>
    </submittedName>
</protein>
<dbReference type="Proteomes" id="UP000238164">
    <property type="component" value="Chromosome 1"/>
</dbReference>
<reference evidence="1 2" key="1">
    <citation type="submission" date="2018-02" db="EMBL/GenBank/DDBJ databases">
        <authorList>
            <person name="Cohen D.B."/>
            <person name="Kent A.D."/>
        </authorList>
    </citation>
    <scope>NUCLEOTIDE SEQUENCE [LARGE SCALE GENOMIC DNA]</scope>
    <source>
        <strain evidence="1">1</strain>
    </source>
</reference>
<organism evidence="1 2">
    <name type="scientific">Micropruina glycogenica</name>
    <dbReference type="NCBI Taxonomy" id="75385"/>
    <lineage>
        <taxon>Bacteria</taxon>
        <taxon>Bacillati</taxon>
        <taxon>Actinomycetota</taxon>
        <taxon>Actinomycetes</taxon>
        <taxon>Propionibacteriales</taxon>
        <taxon>Nocardioidaceae</taxon>
        <taxon>Micropruina</taxon>
    </lineage>
</organism>
<evidence type="ECO:0000313" key="2">
    <source>
        <dbReference type="Proteomes" id="UP000238164"/>
    </source>
</evidence>
<dbReference type="KEGG" id="mgg:MPLG2_0460"/>
<gene>
    <name evidence="1" type="ORF">MPLG2_0460</name>
</gene>